<accession>K1U136</accession>
<comment type="caution">
    <text evidence="9">The sequence shown here is derived from an EMBL/GenBank/DDBJ whole genome shotgun (WGS) entry which is preliminary data.</text>
</comment>
<keyword evidence="2" id="KW-0813">Transport</keyword>
<dbReference type="Pfam" id="PF00528">
    <property type="entry name" value="BPD_transp_1"/>
    <property type="match status" value="1"/>
</dbReference>
<dbReference type="PANTHER" id="PTHR30193">
    <property type="entry name" value="ABC TRANSPORTER PERMEASE PROTEIN"/>
    <property type="match status" value="1"/>
</dbReference>
<dbReference type="GO" id="GO:0055085">
    <property type="term" value="P:transmembrane transport"/>
    <property type="evidence" value="ECO:0007669"/>
    <property type="project" value="InterPro"/>
</dbReference>
<evidence type="ECO:0000259" key="8">
    <source>
        <dbReference type="PROSITE" id="PS50928"/>
    </source>
</evidence>
<keyword evidence="4 7" id="KW-0812">Transmembrane</keyword>
<feature type="transmembrane region" description="Helical" evidence="7">
    <location>
        <begin position="129"/>
        <end position="151"/>
    </location>
</feature>
<comment type="subcellular location">
    <subcellularLocation>
        <location evidence="1">Cell membrane</location>
        <topology evidence="1">Multi-pass membrane protein</topology>
    </subcellularLocation>
</comment>
<feature type="transmembrane region" description="Helical" evidence="7">
    <location>
        <begin position="231"/>
        <end position="251"/>
    </location>
</feature>
<evidence type="ECO:0000256" key="4">
    <source>
        <dbReference type="ARBA" id="ARBA00022692"/>
    </source>
</evidence>
<gene>
    <name evidence="9" type="ORF">OBE_02313</name>
</gene>
<dbReference type="InterPro" id="IPR035906">
    <property type="entry name" value="MetI-like_sf"/>
</dbReference>
<evidence type="ECO:0000256" key="1">
    <source>
        <dbReference type="ARBA" id="ARBA00004651"/>
    </source>
</evidence>
<protein>
    <submittedName>
        <fullName evidence="9">Binding-protein-dependent transport system inner membrane component</fullName>
    </submittedName>
</protein>
<proteinExistence type="predicted"/>
<feature type="transmembrane region" description="Helical" evidence="7">
    <location>
        <begin position="78"/>
        <end position="98"/>
    </location>
</feature>
<feature type="transmembrane region" description="Helical" evidence="7">
    <location>
        <begin position="44"/>
        <end position="66"/>
    </location>
</feature>
<keyword evidence="5 7" id="KW-1133">Transmembrane helix</keyword>
<feature type="domain" description="ABC transmembrane type-1" evidence="8">
    <location>
        <begin position="38"/>
        <end position="252"/>
    </location>
</feature>
<dbReference type="Gene3D" id="1.10.3720.10">
    <property type="entry name" value="MetI-like"/>
    <property type="match status" value="1"/>
</dbReference>
<dbReference type="PANTHER" id="PTHR30193:SF44">
    <property type="entry name" value="LACTOSE TRANSPORT SYSTEM PERMEASE PROTEIN LACF"/>
    <property type="match status" value="1"/>
</dbReference>
<dbReference type="PROSITE" id="PS50928">
    <property type="entry name" value="ABC_TM1"/>
    <property type="match status" value="1"/>
</dbReference>
<keyword evidence="3" id="KW-1003">Cell membrane</keyword>
<dbReference type="CDD" id="cd06261">
    <property type="entry name" value="TM_PBP2"/>
    <property type="match status" value="1"/>
</dbReference>
<keyword evidence="6 7" id="KW-0472">Membrane</keyword>
<evidence type="ECO:0000256" key="6">
    <source>
        <dbReference type="ARBA" id="ARBA00023136"/>
    </source>
</evidence>
<sequence length="265" mass="29693">MFGILYAFTDYTPFKPAQFVGLQNFQKLFSQAGFWKAFFNTLQISITKLVIDTLGSIVLALLLDELHFKWFKKISQTIIYIPHFMSWVVVASIFTMFLSPKNGLINGVITALGGDSIYFLANEKWWRPIFYMIAVWKDIGWGTIIYIAALSGVDMEQHEAAVLDGATRFQRVIYLTLPAISGTIVTVFILNLAKVLNLFDPVWVLQNSMVINTSDVLETYVYRMGISGSQYGLSTAAGLFKSVISILLVAIGNKLSKKLTGEEVL</sequence>
<dbReference type="InterPro" id="IPR051393">
    <property type="entry name" value="ABC_transporter_permease"/>
</dbReference>
<feature type="transmembrane region" description="Helical" evidence="7">
    <location>
        <begin position="172"/>
        <end position="193"/>
    </location>
</feature>
<evidence type="ECO:0000256" key="5">
    <source>
        <dbReference type="ARBA" id="ARBA00022989"/>
    </source>
</evidence>
<evidence type="ECO:0000256" key="3">
    <source>
        <dbReference type="ARBA" id="ARBA00022475"/>
    </source>
</evidence>
<evidence type="ECO:0000313" key="9">
    <source>
        <dbReference type="EMBL" id="EKC73584.1"/>
    </source>
</evidence>
<dbReference type="EMBL" id="AJWZ01001503">
    <property type="protein sequence ID" value="EKC73584.1"/>
    <property type="molecule type" value="Genomic_DNA"/>
</dbReference>
<dbReference type="SUPFAM" id="SSF161098">
    <property type="entry name" value="MetI-like"/>
    <property type="match status" value="1"/>
</dbReference>
<dbReference type="GO" id="GO:0005886">
    <property type="term" value="C:plasma membrane"/>
    <property type="evidence" value="ECO:0007669"/>
    <property type="project" value="UniProtKB-SubCell"/>
</dbReference>
<reference evidence="9" key="1">
    <citation type="journal article" date="2013" name="Environ. Microbiol.">
        <title>Microbiota from the distal guts of lean and obese adolescents exhibit partial functional redundancy besides clear differences in community structure.</title>
        <authorList>
            <person name="Ferrer M."/>
            <person name="Ruiz A."/>
            <person name="Lanza F."/>
            <person name="Haange S.B."/>
            <person name="Oberbach A."/>
            <person name="Till H."/>
            <person name="Bargiela R."/>
            <person name="Campoy C."/>
            <person name="Segura M.T."/>
            <person name="Richter M."/>
            <person name="von Bergen M."/>
            <person name="Seifert J."/>
            <person name="Suarez A."/>
        </authorList>
    </citation>
    <scope>NUCLEOTIDE SEQUENCE</scope>
</reference>
<evidence type="ECO:0000256" key="7">
    <source>
        <dbReference type="SAM" id="Phobius"/>
    </source>
</evidence>
<dbReference type="InterPro" id="IPR000515">
    <property type="entry name" value="MetI-like"/>
</dbReference>
<name>K1U136_9ZZZZ</name>
<organism evidence="9">
    <name type="scientific">human gut metagenome</name>
    <dbReference type="NCBI Taxonomy" id="408170"/>
    <lineage>
        <taxon>unclassified sequences</taxon>
        <taxon>metagenomes</taxon>
        <taxon>organismal metagenomes</taxon>
    </lineage>
</organism>
<dbReference type="AlphaFoldDB" id="K1U136"/>
<evidence type="ECO:0000256" key="2">
    <source>
        <dbReference type="ARBA" id="ARBA00022448"/>
    </source>
</evidence>